<dbReference type="HOGENOM" id="CLU_151247_2_1_5"/>
<dbReference type="EMBL" id="FP103042">
    <property type="protein sequence ID" value="CAX27390.1"/>
    <property type="molecule type" value="Genomic_DNA"/>
</dbReference>
<dbReference type="KEGG" id="mdi:METDI5789"/>
<protein>
    <submittedName>
        <fullName evidence="1">Uncharacterized protein</fullName>
    </submittedName>
</protein>
<gene>
    <name evidence="1" type="ORF">METD_I5789</name>
</gene>
<dbReference type="Gene3D" id="1.20.120.330">
    <property type="entry name" value="Nucleotidyltransferases domain 2"/>
    <property type="match status" value="1"/>
</dbReference>
<proteinExistence type="predicted"/>
<dbReference type="AlphaFoldDB" id="C7CA29"/>
<evidence type="ECO:0000313" key="1">
    <source>
        <dbReference type="EMBL" id="CAX27390.1"/>
    </source>
</evidence>
<dbReference type="Proteomes" id="UP000008070">
    <property type="component" value="Chromosome"/>
</dbReference>
<sequence length="111" mass="12093">MLLHDGNPEGACNRAYYVMFDAPRAELMTLPEDVGPLATIKTHRGLIAAFGQYLVATGRIDPVFGRSLNQVEKLRLSSDDFGDVLAADDGRWAVEQADAFVNEVKAPFPGL</sequence>
<reference evidence="2" key="1">
    <citation type="journal article" date="2009" name="PLoS ONE">
        <title>Methylobacterium genome sequences: a reference blueprint to investigate microbial metabolism of C1 compounds from natural and industrial sources.</title>
        <authorList>
            <person name="Vuilleumier S."/>
            <person name="Chistoserdova L."/>
            <person name="Lee M.-C."/>
            <person name="Bringel F."/>
            <person name="Lajus A."/>
            <person name="Zhou Y."/>
            <person name="Gourion B."/>
            <person name="Barbe V."/>
            <person name="Chang J."/>
            <person name="Cruveiller S."/>
            <person name="Dossat C."/>
            <person name="Gillett W."/>
            <person name="Gruffaz C."/>
            <person name="Haugen E."/>
            <person name="Hourcade E."/>
            <person name="Levy R."/>
            <person name="Mangenot S."/>
            <person name="Muller E."/>
            <person name="Nadalig T."/>
            <person name="Pagni M."/>
            <person name="Penny C."/>
            <person name="Peyraud R."/>
            <person name="Robinson D.G."/>
            <person name="Roche D."/>
            <person name="Rouy Z."/>
            <person name="Saenampechek C."/>
            <person name="Salvignol G."/>
            <person name="Vallenet D."/>
            <person name="Wu Z."/>
            <person name="Marx C.J."/>
            <person name="Vorholt J.A."/>
            <person name="Olson M.V."/>
            <person name="Kaul R."/>
            <person name="Weissenbach J."/>
            <person name="Medigue C."/>
            <person name="Lidstrom M.E."/>
        </authorList>
    </citation>
    <scope>NUCLEOTIDE SEQUENCE [LARGE SCALE GENOMIC DNA]</scope>
    <source>
        <strain evidence="2">DSM 6343 / CIP 106787 / DM4</strain>
    </source>
</reference>
<accession>C7CA29</accession>
<organism evidence="1 2">
    <name type="scientific">Methylorubrum extorquens (strain DSM 6343 / CIP 106787 / DM4)</name>
    <name type="common">Methylobacterium extorquens</name>
    <dbReference type="NCBI Taxonomy" id="661410"/>
    <lineage>
        <taxon>Bacteria</taxon>
        <taxon>Pseudomonadati</taxon>
        <taxon>Pseudomonadota</taxon>
        <taxon>Alphaproteobacteria</taxon>
        <taxon>Hyphomicrobiales</taxon>
        <taxon>Methylobacteriaceae</taxon>
        <taxon>Methylorubrum</taxon>
    </lineage>
</organism>
<name>C7CA29_METED</name>
<evidence type="ECO:0000313" key="2">
    <source>
        <dbReference type="Proteomes" id="UP000008070"/>
    </source>
</evidence>